<name>A0A1M5USI1_9FIRM</name>
<dbReference type="EMBL" id="FQXV01000001">
    <property type="protein sequence ID" value="SHH65886.1"/>
    <property type="molecule type" value="Genomic_DNA"/>
</dbReference>
<keyword evidence="2" id="KW-0472">Membrane</keyword>
<dbReference type="RefSeq" id="WP_073076178.1">
    <property type="nucleotide sequence ID" value="NZ_FQXV01000001.1"/>
</dbReference>
<evidence type="ECO:0000313" key="4">
    <source>
        <dbReference type="Proteomes" id="UP000183995"/>
    </source>
</evidence>
<accession>A0A1M5USI1</accession>
<keyword evidence="4" id="KW-1185">Reference proteome</keyword>
<evidence type="ECO:0000313" key="3">
    <source>
        <dbReference type="EMBL" id="SHH65886.1"/>
    </source>
</evidence>
<evidence type="ECO:0000256" key="1">
    <source>
        <dbReference type="SAM" id="MobiDB-lite"/>
    </source>
</evidence>
<gene>
    <name evidence="3" type="ORF">SAMN02745823_00657</name>
</gene>
<reference evidence="3 4" key="1">
    <citation type="submission" date="2016-11" db="EMBL/GenBank/DDBJ databases">
        <authorList>
            <person name="Jaros S."/>
            <person name="Januszkiewicz K."/>
            <person name="Wedrychowicz H."/>
        </authorList>
    </citation>
    <scope>NUCLEOTIDE SEQUENCE [LARGE SCALE GENOMIC DNA]</scope>
    <source>
        <strain evidence="3 4">DSM 10068</strain>
    </source>
</reference>
<proteinExistence type="predicted"/>
<keyword evidence="2" id="KW-0812">Transmembrane</keyword>
<organism evidence="3 4">
    <name type="scientific">Sporobacter termitidis DSM 10068</name>
    <dbReference type="NCBI Taxonomy" id="1123282"/>
    <lineage>
        <taxon>Bacteria</taxon>
        <taxon>Bacillati</taxon>
        <taxon>Bacillota</taxon>
        <taxon>Clostridia</taxon>
        <taxon>Eubacteriales</taxon>
        <taxon>Oscillospiraceae</taxon>
        <taxon>Sporobacter</taxon>
    </lineage>
</organism>
<dbReference type="Proteomes" id="UP000183995">
    <property type="component" value="Unassembled WGS sequence"/>
</dbReference>
<feature type="transmembrane region" description="Helical" evidence="2">
    <location>
        <begin position="7"/>
        <end position="29"/>
    </location>
</feature>
<sequence>MKTKMSGIGYGFLALLVLALLTGMCFIVYHNSSYAATASYVVPSLIDAALILFLLCVSFYGKIKTPAEGKQNPVTYREARDEDQASDL</sequence>
<evidence type="ECO:0000256" key="2">
    <source>
        <dbReference type="SAM" id="Phobius"/>
    </source>
</evidence>
<keyword evidence="2" id="KW-1133">Transmembrane helix</keyword>
<dbReference type="AlphaFoldDB" id="A0A1M5USI1"/>
<protein>
    <submittedName>
        <fullName evidence="3">Uncharacterized protein</fullName>
    </submittedName>
</protein>
<feature type="region of interest" description="Disordered" evidence="1">
    <location>
        <begin position="66"/>
        <end position="88"/>
    </location>
</feature>
<feature type="transmembrane region" description="Helical" evidence="2">
    <location>
        <begin position="41"/>
        <end position="61"/>
    </location>
</feature>
<feature type="compositionally biased region" description="Basic and acidic residues" evidence="1">
    <location>
        <begin position="77"/>
        <end position="88"/>
    </location>
</feature>
<dbReference type="STRING" id="1123282.SAMN02745823_00657"/>